<reference evidence="2 3" key="1">
    <citation type="submission" date="2019-11" db="EMBL/GenBank/DDBJ databases">
        <title>Isolation of a new High Light Tolerant Cyanobacteria.</title>
        <authorList>
            <person name="Dobson Z."/>
            <person name="Vaughn N."/>
            <person name="Vaughn M."/>
            <person name="Fromme P."/>
            <person name="Mazor Y."/>
        </authorList>
    </citation>
    <scope>NUCLEOTIDE SEQUENCE [LARGE SCALE GENOMIC DNA]</scope>
    <source>
        <strain evidence="2 3">0216</strain>
    </source>
</reference>
<organism evidence="2 3">
    <name type="scientific">Cyanobacterium aponinum 0216</name>
    <dbReference type="NCBI Taxonomy" id="2676140"/>
    <lineage>
        <taxon>Bacteria</taxon>
        <taxon>Bacillati</taxon>
        <taxon>Cyanobacteriota</taxon>
        <taxon>Cyanophyceae</taxon>
        <taxon>Oscillatoriophycideae</taxon>
        <taxon>Chroococcales</taxon>
        <taxon>Geminocystaceae</taxon>
        <taxon>Cyanobacterium</taxon>
    </lineage>
</organism>
<evidence type="ECO:0000313" key="2">
    <source>
        <dbReference type="EMBL" id="MTF40588.1"/>
    </source>
</evidence>
<dbReference type="Proteomes" id="UP000437131">
    <property type="component" value="Unassembled WGS sequence"/>
</dbReference>
<evidence type="ECO:0000313" key="3">
    <source>
        <dbReference type="Proteomes" id="UP000437131"/>
    </source>
</evidence>
<accession>A0A844H025</accession>
<gene>
    <name evidence="2" type="ORF">GGC33_16890</name>
</gene>
<dbReference type="AlphaFoldDB" id="A0A844H025"/>
<proteinExistence type="predicted"/>
<dbReference type="Pfam" id="PF06527">
    <property type="entry name" value="TniQ"/>
    <property type="match status" value="1"/>
</dbReference>
<evidence type="ECO:0000259" key="1">
    <source>
        <dbReference type="Pfam" id="PF06527"/>
    </source>
</evidence>
<sequence>MDDLIANNTLYNFYAPFIPPERATQIKESMKSNYGGNIHTRIGLSASNISQPQYFRFCSQCLQEDEEKYGEFY</sequence>
<protein>
    <recommendedName>
        <fullName evidence="1">TniQ domain-containing protein</fullName>
    </recommendedName>
</protein>
<dbReference type="RefSeq" id="WP_041922538.1">
    <property type="nucleotide sequence ID" value="NZ_WMIA01000035.1"/>
</dbReference>
<name>A0A844H025_9CHRO</name>
<comment type="caution">
    <text evidence="2">The sequence shown here is derived from an EMBL/GenBank/DDBJ whole genome shotgun (WGS) entry which is preliminary data.</text>
</comment>
<feature type="domain" description="TniQ" evidence="1">
    <location>
        <begin position="4"/>
        <end position="70"/>
    </location>
</feature>
<dbReference type="InterPro" id="IPR009492">
    <property type="entry name" value="TniQ"/>
</dbReference>
<dbReference type="EMBL" id="WMIA01000035">
    <property type="protein sequence ID" value="MTF40588.1"/>
    <property type="molecule type" value="Genomic_DNA"/>
</dbReference>